<sequence length="277" mass="32359">MEILPDVDHRNSWCDPFKTWQKAYSFDPLANITESEQHLILGGTHSFEFCLREHKSQHTLNLGEQLLWTEQSGPENLDPIVWPRAAASAEVFWTGANRNVSEALSRLHEFRYRLVQRGVNAINLQPQWCALRPHECDLPFVPKIVIPKDEKNQIDIKRGGNKAEEHNQPFPVYLQNHVRKRIEDFFGFSPWPYGMHMTDDKTVSHEEKSKKPLEHQIHNHNGEEVIPIRPENSEKQKSKLKPNEEREPFGVFIQNHIKKRMADYLGPVTPAKRQEEL</sequence>
<dbReference type="GO" id="GO:0004563">
    <property type="term" value="F:beta-N-acetylhexosaminidase activity"/>
    <property type="evidence" value="ECO:0007669"/>
    <property type="project" value="UniProtKB-EC"/>
</dbReference>
<evidence type="ECO:0000313" key="8">
    <source>
        <dbReference type="EMBL" id="GJJ15520.1"/>
    </source>
</evidence>
<dbReference type="InterPro" id="IPR025705">
    <property type="entry name" value="Beta_hexosaminidase_sua/sub"/>
</dbReference>
<accession>A0AAV5AUF7</accession>
<dbReference type="GO" id="GO:0030203">
    <property type="term" value="P:glycosaminoglycan metabolic process"/>
    <property type="evidence" value="ECO:0007669"/>
    <property type="project" value="TreeGrafter"/>
</dbReference>
<keyword evidence="9" id="KW-1185">Reference proteome</keyword>
<comment type="similarity">
    <text evidence="2">Belongs to the glycosyl hydrolase 20 family.</text>
</comment>
<dbReference type="Pfam" id="PF00728">
    <property type="entry name" value="Glyco_hydro_20"/>
    <property type="match status" value="1"/>
</dbReference>
<dbReference type="SUPFAM" id="SSF51445">
    <property type="entry name" value="(Trans)glycosidases"/>
    <property type="match status" value="1"/>
</dbReference>
<proteinExistence type="inferred from homology"/>
<dbReference type="GO" id="GO:0016020">
    <property type="term" value="C:membrane"/>
    <property type="evidence" value="ECO:0007669"/>
    <property type="project" value="TreeGrafter"/>
</dbReference>
<dbReference type="EC" id="3.2.1.52" evidence="3"/>
<evidence type="ECO:0000313" key="9">
    <source>
        <dbReference type="Proteomes" id="UP001050691"/>
    </source>
</evidence>
<dbReference type="Gene3D" id="3.20.20.80">
    <property type="entry name" value="Glycosidases"/>
    <property type="match status" value="1"/>
</dbReference>
<reference evidence="8" key="1">
    <citation type="submission" date="2021-10" db="EMBL/GenBank/DDBJ databases">
        <title>De novo Genome Assembly of Clathrus columnatus (Basidiomycota, Fungi) Using Illumina and Nanopore Sequence Data.</title>
        <authorList>
            <person name="Ogiso-Tanaka E."/>
            <person name="Itagaki H."/>
            <person name="Hosoya T."/>
            <person name="Hosaka K."/>
        </authorList>
    </citation>
    <scope>NUCLEOTIDE SEQUENCE</scope>
    <source>
        <strain evidence="8">MO-923</strain>
    </source>
</reference>
<evidence type="ECO:0000259" key="7">
    <source>
        <dbReference type="Pfam" id="PF00728"/>
    </source>
</evidence>
<dbReference type="Proteomes" id="UP001050691">
    <property type="component" value="Unassembled WGS sequence"/>
</dbReference>
<evidence type="ECO:0000256" key="2">
    <source>
        <dbReference type="ARBA" id="ARBA00006285"/>
    </source>
</evidence>
<dbReference type="EMBL" id="BPWL01000011">
    <property type="protein sequence ID" value="GJJ15520.1"/>
    <property type="molecule type" value="Genomic_DNA"/>
</dbReference>
<dbReference type="InterPro" id="IPR017853">
    <property type="entry name" value="GH"/>
</dbReference>
<keyword evidence="4" id="KW-0732">Signal</keyword>
<dbReference type="PANTHER" id="PTHR22600:SF26">
    <property type="entry name" value="BETA-N-ACETYLHEXOSAMINIDASE"/>
    <property type="match status" value="1"/>
</dbReference>
<protein>
    <recommendedName>
        <fullName evidence="3">beta-N-acetylhexosaminidase</fullName>
        <ecNumber evidence="3">3.2.1.52</ecNumber>
    </recommendedName>
</protein>
<dbReference type="PANTHER" id="PTHR22600">
    <property type="entry name" value="BETA-HEXOSAMINIDASE"/>
    <property type="match status" value="1"/>
</dbReference>
<comment type="catalytic activity">
    <reaction evidence="1">
        <text>Hydrolysis of terminal non-reducing N-acetyl-D-hexosamine residues in N-acetyl-beta-D-hexosaminides.</text>
        <dbReference type="EC" id="3.2.1.52"/>
    </reaction>
</comment>
<feature type="compositionally biased region" description="Basic and acidic residues" evidence="6">
    <location>
        <begin position="200"/>
        <end position="223"/>
    </location>
</feature>
<dbReference type="GO" id="GO:0005975">
    <property type="term" value="P:carbohydrate metabolic process"/>
    <property type="evidence" value="ECO:0007669"/>
    <property type="project" value="InterPro"/>
</dbReference>
<dbReference type="InterPro" id="IPR015883">
    <property type="entry name" value="Glyco_hydro_20_cat"/>
</dbReference>
<comment type="caution">
    <text evidence="8">The sequence shown here is derived from an EMBL/GenBank/DDBJ whole genome shotgun (WGS) entry which is preliminary data.</text>
</comment>
<evidence type="ECO:0000256" key="1">
    <source>
        <dbReference type="ARBA" id="ARBA00001231"/>
    </source>
</evidence>
<dbReference type="AlphaFoldDB" id="A0AAV5AUF7"/>
<feature type="domain" description="Glycoside hydrolase family 20 catalytic" evidence="7">
    <location>
        <begin position="12"/>
        <end position="95"/>
    </location>
</feature>
<name>A0AAV5AUF7_9AGAM</name>
<keyword evidence="5" id="KW-0378">Hydrolase</keyword>
<gene>
    <name evidence="8" type="ORF">Clacol_009798</name>
</gene>
<organism evidence="8 9">
    <name type="scientific">Clathrus columnatus</name>
    <dbReference type="NCBI Taxonomy" id="1419009"/>
    <lineage>
        <taxon>Eukaryota</taxon>
        <taxon>Fungi</taxon>
        <taxon>Dikarya</taxon>
        <taxon>Basidiomycota</taxon>
        <taxon>Agaricomycotina</taxon>
        <taxon>Agaricomycetes</taxon>
        <taxon>Phallomycetidae</taxon>
        <taxon>Phallales</taxon>
        <taxon>Clathraceae</taxon>
        <taxon>Clathrus</taxon>
    </lineage>
</organism>
<feature type="region of interest" description="Disordered" evidence="6">
    <location>
        <begin position="200"/>
        <end position="249"/>
    </location>
</feature>
<evidence type="ECO:0000256" key="4">
    <source>
        <dbReference type="ARBA" id="ARBA00022729"/>
    </source>
</evidence>
<evidence type="ECO:0000256" key="6">
    <source>
        <dbReference type="SAM" id="MobiDB-lite"/>
    </source>
</evidence>
<feature type="compositionally biased region" description="Basic and acidic residues" evidence="6">
    <location>
        <begin position="231"/>
        <end position="248"/>
    </location>
</feature>
<evidence type="ECO:0000256" key="3">
    <source>
        <dbReference type="ARBA" id="ARBA00012663"/>
    </source>
</evidence>
<evidence type="ECO:0000256" key="5">
    <source>
        <dbReference type="ARBA" id="ARBA00022801"/>
    </source>
</evidence>